<dbReference type="OrthoDB" id="5857016at2759"/>
<sequence length="118" mass="13491">MQNDSIRINSTFAIDFYINPMKEHPKSLARLVLSSSSSIIPEIIENRFTGNLTDTQNEIREDFSDIGEIPQTFLNMFEKVFSMTSRVMVESVLHKGVPIPIFDNVTISGKQILRQKRS</sequence>
<evidence type="ECO:0000313" key="2">
    <source>
        <dbReference type="Proteomes" id="UP000053660"/>
    </source>
</evidence>
<gene>
    <name evidence="1" type="ORF">OESDEN_17251</name>
</gene>
<accession>A0A0B1SCM3</accession>
<name>A0A0B1SCM3_OESDE</name>
<dbReference type="EMBL" id="KN575440">
    <property type="protein sequence ID" value="KHJ83053.1"/>
    <property type="molecule type" value="Genomic_DNA"/>
</dbReference>
<organism evidence="1 2">
    <name type="scientific">Oesophagostomum dentatum</name>
    <name type="common">Nodular worm</name>
    <dbReference type="NCBI Taxonomy" id="61180"/>
    <lineage>
        <taxon>Eukaryota</taxon>
        <taxon>Metazoa</taxon>
        <taxon>Ecdysozoa</taxon>
        <taxon>Nematoda</taxon>
        <taxon>Chromadorea</taxon>
        <taxon>Rhabditida</taxon>
        <taxon>Rhabditina</taxon>
        <taxon>Rhabditomorpha</taxon>
        <taxon>Strongyloidea</taxon>
        <taxon>Strongylidae</taxon>
        <taxon>Oesophagostomum</taxon>
    </lineage>
</organism>
<dbReference type="AlphaFoldDB" id="A0A0B1SCM3"/>
<evidence type="ECO:0000313" key="1">
    <source>
        <dbReference type="EMBL" id="KHJ83053.1"/>
    </source>
</evidence>
<keyword evidence="2" id="KW-1185">Reference proteome</keyword>
<dbReference type="InterPro" id="IPR017943">
    <property type="entry name" value="Bactericidal_perm-incr_a/b_dom"/>
</dbReference>
<proteinExistence type="predicted"/>
<dbReference type="GO" id="GO:0008289">
    <property type="term" value="F:lipid binding"/>
    <property type="evidence" value="ECO:0007669"/>
    <property type="project" value="InterPro"/>
</dbReference>
<dbReference type="SUPFAM" id="SSF55394">
    <property type="entry name" value="Bactericidal permeability-increasing protein, BPI"/>
    <property type="match status" value="1"/>
</dbReference>
<protein>
    <recommendedName>
        <fullName evidence="3">Lipid-binding serum glycoprotein C-terminal domain-containing protein</fullName>
    </recommendedName>
</protein>
<evidence type="ECO:0008006" key="3">
    <source>
        <dbReference type="Google" id="ProtNLM"/>
    </source>
</evidence>
<reference evidence="1 2" key="1">
    <citation type="submission" date="2014-03" db="EMBL/GenBank/DDBJ databases">
        <title>Draft genome of the hookworm Oesophagostomum dentatum.</title>
        <authorList>
            <person name="Mitreva M."/>
        </authorList>
    </citation>
    <scope>NUCLEOTIDE SEQUENCE [LARGE SCALE GENOMIC DNA]</scope>
    <source>
        <strain evidence="1 2">OD-Hann</strain>
    </source>
</reference>
<dbReference type="Proteomes" id="UP000053660">
    <property type="component" value="Unassembled WGS sequence"/>
</dbReference>
<dbReference type="Gene3D" id="3.15.20.10">
    <property type="entry name" value="Bactericidal permeability-increasing protein, domain 2"/>
    <property type="match status" value="1"/>
</dbReference>